<feature type="region of interest" description="Disordered" evidence="5">
    <location>
        <begin position="298"/>
        <end position="329"/>
    </location>
</feature>
<reference evidence="7" key="1">
    <citation type="submission" date="2020-12" db="EMBL/GenBank/DDBJ databases">
        <title>Metabolic potential, ecology and presence of endohyphal bacteria is reflected in genomic diversity of Mucoromycotina.</title>
        <authorList>
            <person name="Muszewska A."/>
            <person name="Okrasinska A."/>
            <person name="Steczkiewicz K."/>
            <person name="Drgas O."/>
            <person name="Orlowska M."/>
            <person name="Perlinska-Lenart U."/>
            <person name="Aleksandrzak-Piekarczyk T."/>
            <person name="Szatraj K."/>
            <person name="Zielenkiewicz U."/>
            <person name="Pilsyk S."/>
            <person name="Malc E."/>
            <person name="Mieczkowski P."/>
            <person name="Kruszewska J.S."/>
            <person name="Biernat P."/>
            <person name="Pawlowska J."/>
        </authorList>
    </citation>
    <scope>NUCLEOTIDE SEQUENCE</scope>
    <source>
        <strain evidence="7">CBS 226.32</strain>
    </source>
</reference>
<evidence type="ECO:0000313" key="7">
    <source>
        <dbReference type="EMBL" id="KAG2196041.1"/>
    </source>
</evidence>
<feature type="region of interest" description="Disordered" evidence="5">
    <location>
        <begin position="200"/>
        <end position="234"/>
    </location>
</feature>
<dbReference type="GO" id="GO:0005634">
    <property type="term" value="C:nucleus"/>
    <property type="evidence" value="ECO:0007669"/>
    <property type="project" value="UniProtKB-SubCell"/>
</dbReference>
<evidence type="ECO:0000256" key="2">
    <source>
        <dbReference type="ARBA" id="ARBA00023015"/>
    </source>
</evidence>
<gene>
    <name evidence="7" type="ORF">INT46_004051</name>
</gene>
<dbReference type="OrthoDB" id="5599552at2759"/>
<feature type="domain" description="Velvet" evidence="6">
    <location>
        <begin position="22"/>
        <end position="192"/>
    </location>
</feature>
<evidence type="ECO:0000256" key="4">
    <source>
        <dbReference type="ARBA" id="ARBA00023242"/>
    </source>
</evidence>
<dbReference type="EMBL" id="JAEPRC010000498">
    <property type="protein sequence ID" value="KAG2196041.1"/>
    <property type="molecule type" value="Genomic_DNA"/>
</dbReference>
<comment type="caution">
    <text evidence="7">The sequence shown here is derived from an EMBL/GenBank/DDBJ whole genome shotgun (WGS) entry which is preliminary data.</text>
</comment>
<dbReference type="InterPro" id="IPR021740">
    <property type="entry name" value="Velvet"/>
</dbReference>
<keyword evidence="8" id="KW-1185">Reference proteome</keyword>
<sequence length="329" mass="36982">MNHQFSPTTHPYFQNQPFSSNNSNIKYALTVQQQPQKARLCSFKDKVDRRPLDPPPIVQLHQSNNMNFNDYQNSANFFLHTTLANASDSSDIHYVNGVRTTAGSVVQSLHKLKDTNNTEGAFFIFADISIRIEGVFKLKFTLFQIKGIQVERVCSIFSDPFRVYSPKSFPGMSESTDLTRSFSDQGVRIRIRKEARVVTTPSMKRRRGMNQFTSIKSSSPPLKESPSSSSSSTNHIMSMQNLLIKDEESLPSLGKIILPLPNNSTSSSSSLSSTLHAIAPTINQYYYTSPETELYSLPAIRSPSSSPSAPNYTHYHPHHQLNQENPTEN</sequence>
<dbReference type="InterPro" id="IPR037525">
    <property type="entry name" value="Velvet_dom"/>
</dbReference>
<evidence type="ECO:0000256" key="5">
    <source>
        <dbReference type="SAM" id="MobiDB-lite"/>
    </source>
</evidence>
<proteinExistence type="predicted"/>
<evidence type="ECO:0000313" key="8">
    <source>
        <dbReference type="Proteomes" id="UP000650833"/>
    </source>
</evidence>
<name>A0A8H7URN2_9FUNG</name>
<dbReference type="Proteomes" id="UP000650833">
    <property type="component" value="Unassembled WGS sequence"/>
</dbReference>
<dbReference type="PANTHER" id="PTHR33572">
    <property type="entry name" value="SPORE DEVELOPMENT REGULATOR VOSA"/>
    <property type="match status" value="1"/>
</dbReference>
<dbReference type="InterPro" id="IPR038491">
    <property type="entry name" value="Velvet_dom_sf"/>
</dbReference>
<comment type="subcellular location">
    <subcellularLocation>
        <location evidence="1">Nucleus</location>
    </subcellularLocation>
</comment>
<protein>
    <recommendedName>
        <fullName evidence="6">Velvet domain-containing protein</fullName>
    </recommendedName>
</protein>
<keyword evidence="4" id="KW-0539">Nucleus</keyword>
<evidence type="ECO:0000256" key="1">
    <source>
        <dbReference type="ARBA" id="ARBA00004123"/>
    </source>
</evidence>
<keyword evidence="2" id="KW-0805">Transcription regulation</keyword>
<dbReference type="AlphaFoldDB" id="A0A8H7URN2"/>
<accession>A0A8H7URN2</accession>
<feature type="compositionally biased region" description="Low complexity" evidence="5">
    <location>
        <begin position="298"/>
        <end position="310"/>
    </location>
</feature>
<dbReference type="Pfam" id="PF11754">
    <property type="entry name" value="Velvet"/>
    <property type="match status" value="2"/>
</dbReference>
<evidence type="ECO:0000259" key="6">
    <source>
        <dbReference type="PROSITE" id="PS51821"/>
    </source>
</evidence>
<organism evidence="7 8">
    <name type="scientific">Mucor plumbeus</name>
    <dbReference type="NCBI Taxonomy" id="97098"/>
    <lineage>
        <taxon>Eukaryota</taxon>
        <taxon>Fungi</taxon>
        <taxon>Fungi incertae sedis</taxon>
        <taxon>Mucoromycota</taxon>
        <taxon>Mucoromycotina</taxon>
        <taxon>Mucoromycetes</taxon>
        <taxon>Mucorales</taxon>
        <taxon>Mucorineae</taxon>
        <taxon>Mucoraceae</taxon>
        <taxon>Mucor</taxon>
    </lineage>
</organism>
<feature type="compositionally biased region" description="Polar residues" evidence="5">
    <location>
        <begin position="320"/>
        <end position="329"/>
    </location>
</feature>
<feature type="compositionally biased region" description="Low complexity" evidence="5">
    <location>
        <begin position="214"/>
        <end position="232"/>
    </location>
</feature>
<dbReference type="Gene3D" id="2.60.40.3960">
    <property type="entry name" value="Velvet domain"/>
    <property type="match status" value="1"/>
</dbReference>
<evidence type="ECO:0000256" key="3">
    <source>
        <dbReference type="ARBA" id="ARBA00023163"/>
    </source>
</evidence>
<keyword evidence="3" id="KW-0804">Transcription</keyword>
<dbReference type="PANTHER" id="PTHR33572:SF18">
    <property type="entry name" value="SPORE DEVELOPMENT REGULATOR VOSA"/>
    <property type="match status" value="1"/>
</dbReference>
<dbReference type="PROSITE" id="PS51821">
    <property type="entry name" value="VELVET"/>
    <property type="match status" value="1"/>
</dbReference>